<dbReference type="EMBL" id="CP006568">
    <property type="protein sequence ID" value="AHF74234.1"/>
    <property type="molecule type" value="Genomic_DNA"/>
</dbReference>
<dbReference type="Gene3D" id="1.20.144.10">
    <property type="entry name" value="Phosphatidic acid phosphatase type 2/haloperoxidase"/>
    <property type="match status" value="1"/>
</dbReference>
<evidence type="ECO:0000256" key="4">
    <source>
        <dbReference type="SAM" id="Phobius"/>
    </source>
</evidence>
<feature type="transmembrane region" description="Helical" evidence="4">
    <location>
        <begin position="157"/>
        <end position="178"/>
    </location>
</feature>
<dbReference type="InterPro" id="IPR036938">
    <property type="entry name" value="PAP2/HPO_sf"/>
</dbReference>
<gene>
    <name evidence="6" type="primary">pgpB</name>
    <name evidence="6" type="ORF">SOPEG_2539</name>
</gene>
<comment type="catalytic activity">
    <reaction evidence="3">
        <text>di-trans,octa-cis-undecaprenyl diphosphate + H2O = di-trans,octa-cis-undecaprenyl phosphate + phosphate + H(+)</text>
        <dbReference type="Rhea" id="RHEA:28094"/>
        <dbReference type="ChEBI" id="CHEBI:15377"/>
        <dbReference type="ChEBI" id="CHEBI:15378"/>
        <dbReference type="ChEBI" id="CHEBI:43474"/>
        <dbReference type="ChEBI" id="CHEBI:58405"/>
        <dbReference type="ChEBI" id="CHEBI:60392"/>
        <dbReference type="EC" id="3.6.1.27"/>
    </reaction>
</comment>
<dbReference type="KEGG" id="pes:SOPEG_2539"/>
<dbReference type="Pfam" id="PF01569">
    <property type="entry name" value="PAP2"/>
    <property type="match status" value="1"/>
</dbReference>
<keyword evidence="7" id="KW-1185">Reference proteome</keyword>
<dbReference type="PATRIC" id="fig|2342.5.peg.2705"/>
<reference evidence="6 7" key="1">
    <citation type="journal article" date="2014" name="Genome Biol. Evol.">
        <title>Genome degeneration and adaptation in a nascent stage of symbiosis.</title>
        <authorList>
            <person name="Oakeson K.F."/>
            <person name="Gil R."/>
            <person name="Clayton A.L."/>
            <person name="Dunn D.M."/>
            <person name="von Niederhausern A.C."/>
            <person name="Hamil C."/>
            <person name="Aoyagi A."/>
            <person name="Duval B."/>
            <person name="Baca A."/>
            <person name="Silva F.J."/>
            <person name="Vallier A."/>
            <person name="Jackson D.G."/>
            <person name="Latorre A."/>
            <person name="Weiss R.B."/>
            <person name="Heddi A."/>
            <person name="Moya A."/>
            <person name="Dale C."/>
        </authorList>
    </citation>
    <scope>NUCLEOTIDE SEQUENCE [LARGE SCALE GENOMIC DNA]</scope>
    <source>
        <strain evidence="7">none</strain>
    </source>
</reference>
<dbReference type="SMART" id="SM00014">
    <property type="entry name" value="acidPPc"/>
    <property type="match status" value="1"/>
</dbReference>
<dbReference type="GO" id="GO:0050380">
    <property type="term" value="F:undecaprenyl-diphosphatase activity"/>
    <property type="evidence" value="ECO:0007669"/>
    <property type="project" value="UniProtKB-EC"/>
</dbReference>
<evidence type="ECO:0000256" key="3">
    <source>
        <dbReference type="ARBA" id="ARBA00047594"/>
    </source>
</evidence>
<name>W0HK99_9GAMM</name>
<dbReference type="eggNOG" id="COG0671">
    <property type="taxonomic scope" value="Bacteria"/>
</dbReference>
<dbReference type="AlphaFoldDB" id="W0HK99"/>
<dbReference type="Proteomes" id="UP000019025">
    <property type="component" value="Chromosome"/>
</dbReference>
<dbReference type="EC" id="3.6.1.27" evidence="1"/>
<dbReference type="STRING" id="2342.SOPEG_2539"/>
<feature type="domain" description="Phosphatidic acid phosphatase type 2/haloperoxidase" evidence="5">
    <location>
        <begin position="76"/>
        <end position="227"/>
    </location>
</feature>
<dbReference type="PANTHER" id="PTHR14969:SF54">
    <property type="entry name" value="PHOSPHATIDYLGLYCEROPHOSPHATASE B"/>
    <property type="match status" value="1"/>
</dbReference>
<dbReference type="PANTHER" id="PTHR14969">
    <property type="entry name" value="SPHINGOSINE-1-PHOSPHATE PHOSPHOHYDROLASE"/>
    <property type="match status" value="1"/>
</dbReference>
<proteinExistence type="predicted"/>
<evidence type="ECO:0000313" key="7">
    <source>
        <dbReference type="Proteomes" id="UP000019025"/>
    </source>
</evidence>
<organism evidence="6 7">
    <name type="scientific">Candidatus Sodalis pierantonii str. SOPE</name>
    <dbReference type="NCBI Taxonomy" id="2342"/>
    <lineage>
        <taxon>Bacteria</taxon>
        <taxon>Pseudomonadati</taxon>
        <taxon>Pseudomonadota</taxon>
        <taxon>Gammaproteobacteria</taxon>
        <taxon>Enterobacterales</taxon>
        <taxon>Bruguierivoracaceae</taxon>
        <taxon>Sodalis</taxon>
    </lineage>
</organism>
<evidence type="ECO:0000256" key="2">
    <source>
        <dbReference type="ARBA" id="ARBA00032707"/>
    </source>
</evidence>
<feature type="transmembrane region" description="Helical" evidence="4">
    <location>
        <begin position="212"/>
        <end position="230"/>
    </location>
</feature>
<dbReference type="HOGENOM" id="CLU_083863_0_0_6"/>
<dbReference type="RefSeq" id="WP_025245762.1">
    <property type="nucleotide sequence ID" value="NZ_CP006568.1"/>
</dbReference>
<dbReference type="SUPFAM" id="SSF48317">
    <property type="entry name" value="Acid phosphatase/Vanadium-dependent haloperoxidase"/>
    <property type="match status" value="1"/>
</dbReference>
<keyword evidence="4" id="KW-1133">Transmembrane helix</keyword>
<accession>W0HK99</accession>
<feature type="transmembrane region" description="Helical" evidence="4">
    <location>
        <begin position="49"/>
        <end position="68"/>
    </location>
</feature>
<keyword evidence="4" id="KW-0812">Transmembrane</keyword>
<evidence type="ECO:0000259" key="5">
    <source>
        <dbReference type="SMART" id="SM00014"/>
    </source>
</evidence>
<dbReference type="NCBIfam" id="NF007975">
    <property type="entry name" value="PRK10699.1"/>
    <property type="match status" value="1"/>
</dbReference>
<feature type="transmembrane region" description="Helical" evidence="4">
    <location>
        <begin position="185"/>
        <end position="206"/>
    </location>
</feature>
<dbReference type="CDD" id="cd01610">
    <property type="entry name" value="PAP2_like"/>
    <property type="match status" value="1"/>
</dbReference>
<evidence type="ECO:0000313" key="6">
    <source>
        <dbReference type="EMBL" id="AHF74234.1"/>
    </source>
</evidence>
<protein>
    <recommendedName>
        <fullName evidence="1">undecaprenyl-diphosphate phosphatase</fullName>
        <ecNumber evidence="1">3.6.1.27</ecNumber>
    </recommendedName>
    <alternativeName>
        <fullName evidence="2">Undecaprenyl pyrophosphate phosphatase</fullName>
    </alternativeName>
</protein>
<evidence type="ECO:0000256" key="1">
    <source>
        <dbReference type="ARBA" id="ARBA00012374"/>
    </source>
</evidence>
<dbReference type="InterPro" id="IPR000326">
    <property type="entry name" value="PAP2/HPO"/>
</dbReference>
<keyword evidence="4" id="KW-0472">Membrane</keyword>
<dbReference type="GO" id="GO:0005886">
    <property type="term" value="C:plasma membrane"/>
    <property type="evidence" value="ECO:0007669"/>
    <property type="project" value="TreeGrafter"/>
</dbReference>
<feature type="transmembrane region" description="Helical" evidence="4">
    <location>
        <begin position="75"/>
        <end position="96"/>
    </location>
</feature>
<sequence length="252" mass="28795">MVEIAKRTGAGALLLLIIPLLLWVSGWQWRPESDYRWLKGWYWLTQTVTSPWGTLTSALLIGWFLWCLRYRLRPALGLAVILSATLLIGQGMKSFIKERVQESRPYVVWLDKHYALNDRAFYAMPRKARAAALARELQQQQLIPPWLQRHWRAETGFSFPSGHTVFAASWALLAVGLLWPRRHRVSTVVLMAWASGVMVSRMALGMHWPRDVVMGIAVGWLVITLACWLVQRSIGALTPIPEEAPDIRSRSE</sequence>
<feature type="transmembrane region" description="Helical" evidence="4">
    <location>
        <begin position="12"/>
        <end position="29"/>
    </location>
</feature>